<dbReference type="Proteomes" id="UP000800093">
    <property type="component" value="Unassembled WGS sequence"/>
</dbReference>
<gene>
    <name evidence="3" type="ORF">CC78DRAFT_534573</name>
</gene>
<evidence type="ECO:0000256" key="1">
    <source>
        <dbReference type="SAM" id="MobiDB-lite"/>
    </source>
</evidence>
<evidence type="ECO:0000256" key="2">
    <source>
        <dbReference type="SAM" id="Phobius"/>
    </source>
</evidence>
<feature type="region of interest" description="Disordered" evidence="1">
    <location>
        <begin position="606"/>
        <end position="681"/>
    </location>
</feature>
<keyword evidence="2" id="KW-0472">Membrane</keyword>
<accession>A0A9P4K801</accession>
<dbReference type="PANTHER" id="PTHR36587">
    <property type="entry name" value="EXPRESSION SITE-ASSOCIATED GENE 3 (ESAG3)-LIKE PROTEIN"/>
    <property type="match status" value="1"/>
</dbReference>
<comment type="caution">
    <text evidence="3">The sequence shown here is derived from an EMBL/GenBank/DDBJ whole genome shotgun (WGS) entry which is preliminary data.</text>
</comment>
<reference evidence="4" key="1">
    <citation type="journal article" date="2020" name="Stud. Mycol.">
        <title>101 Dothideomycetes genomes: A test case for predicting lifestyles and emergence of pathogens.</title>
        <authorList>
            <person name="Haridas S."/>
            <person name="Albert R."/>
            <person name="Binder M."/>
            <person name="Bloem J."/>
            <person name="LaButti K."/>
            <person name="Salamov A."/>
            <person name="Andreopoulos B."/>
            <person name="Baker S."/>
            <person name="Barry K."/>
            <person name="Bills G."/>
            <person name="Bluhm B."/>
            <person name="Cannon C."/>
            <person name="Castanera R."/>
            <person name="Culley D."/>
            <person name="Daum C."/>
            <person name="Ezra D."/>
            <person name="Gonzalez J."/>
            <person name="Henrissat B."/>
            <person name="Kuo A."/>
            <person name="Liang C."/>
            <person name="Lipzen A."/>
            <person name="Lutzoni F."/>
            <person name="Magnuson J."/>
            <person name="Mondo S."/>
            <person name="Nolan M."/>
            <person name="Ohm R."/>
            <person name="Pangilinan J."/>
            <person name="Park H.-J."/>
            <person name="Ramirez L."/>
            <person name="Alfaro M."/>
            <person name="Sun H."/>
            <person name="Tritt A."/>
            <person name="Yoshinaga Y."/>
            <person name="Zwiers L.-H."/>
            <person name="Turgeon B."/>
            <person name="Goodwin S."/>
            <person name="Spatafora J."/>
            <person name="Crous P."/>
            <person name="Grigoriev I."/>
        </authorList>
    </citation>
    <scope>NUCLEOTIDE SEQUENCE [LARGE SCALE GENOMIC DNA]</scope>
    <source>
        <strain evidence="4">CBS 304.66</strain>
    </source>
</reference>
<dbReference type="OrthoDB" id="422736at2759"/>
<keyword evidence="4" id="KW-1185">Reference proteome</keyword>
<dbReference type="CDD" id="cd22997">
    <property type="entry name" value="GT_LH"/>
    <property type="match status" value="1"/>
</dbReference>
<dbReference type="EMBL" id="ML986637">
    <property type="protein sequence ID" value="KAF2262698.1"/>
    <property type="molecule type" value="Genomic_DNA"/>
</dbReference>
<protein>
    <submittedName>
        <fullName evidence="3">Uncharacterized protein</fullName>
    </submittedName>
</protein>
<organism evidence="3 4">
    <name type="scientific">Lojkania enalia</name>
    <dbReference type="NCBI Taxonomy" id="147567"/>
    <lineage>
        <taxon>Eukaryota</taxon>
        <taxon>Fungi</taxon>
        <taxon>Dikarya</taxon>
        <taxon>Ascomycota</taxon>
        <taxon>Pezizomycotina</taxon>
        <taxon>Dothideomycetes</taxon>
        <taxon>Pleosporomycetidae</taxon>
        <taxon>Pleosporales</taxon>
        <taxon>Pleosporales incertae sedis</taxon>
        <taxon>Lojkania</taxon>
    </lineage>
</organism>
<evidence type="ECO:0000313" key="4">
    <source>
        <dbReference type="Proteomes" id="UP000800093"/>
    </source>
</evidence>
<dbReference type="PANTHER" id="PTHR36587:SF2">
    <property type="entry name" value="EXPRESSION SITE-ASSOCIATED GENE 3 (ESAG3)-LIKE PROTEIN"/>
    <property type="match status" value="1"/>
</dbReference>
<sequence length="681" mass="76982">MAGERMEPMPMSPGRSPGQLGHAAVRWLGGRRGRVVVLAGVLFLGLLGLTGVRHSETISSKYQALSETYHLPSWRPHLPNLPSYLTSPLKPSNTTIELESGELDHVPSQLNKATPNFHLIMTALSDDDAFCKSSLSAMLLNYPPPTVINLFQTFKDQVQREKMRLKSLVDYLNNEKLVSDRDLVLIVNGHDTWFQLPSDVMIRQYRSVIADANKRLLSQYGLNADKMQKFNQTIVFGAEKKCEGEDLACRYVADSILPHNMYGKETGSDITLTSARYLDAGAVMGPAKDLKKMFGAAVKNFDEQNSQAGTVQSVLATMFGEQELARTSERKASQSTTSKWVDWFIDGTIGRSKKVDGVKPEGNSRLQLGRQYEYSIGLDYTHTLFQPFVYAAEDELVPLPHDNSTDLSIYRRADTPTPALTIPTALQQAKPPFWTADLSSHNPSPNEKSSFIEPLAFQQDLDDLKPRDTSWSQIKLIQNTYTGAVPVALHLNLLPPPLNGNSLEKRRLPDVRAHAAPRANITWYDLWYTPYSRALLRKYFRSPQSPIGYHKAAVGGDEMWDVRGGRGGVWTEREEIWLPWGEVDGVCGTVDQLRRVFEDDKGVWLHEHEGGAETERRKQEEELKKKIEEAKQKAEEQKSKDEEDRRKHDEDMKHKQAEAARKQNEDRKKAQAQKESRRWVA</sequence>
<name>A0A9P4K801_9PLEO</name>
<evidence type="ECO:0000313" key="3">
    <source>
        <dbReference type="EMBL" id="KAF2262698.1"/>
    </source>
</evidence>
<feature type="transmembrane region" description="Helical" evidence="2">
    <location>
        <begin position="35"/>
        <end position="52"/>
    </location>
</feature>
<keyword evidence="2" id="KW-1133">Transmembrane helix</keyword>
<keyword evidence="2" id="KW-0812">Transmembrane</keyword>
<dbReference type="AlphaFoldDB" id="A0A9P4K801"/>
<proteinExistence type="predicted"/>